<sequence>MTRSCSRSDHTFDQRQQRRLCLKAITLQQPLEFRQQFLQIYNIRICSSIDRRRKAQRGSDLRIVIMFNNERFNKGFDDESKWRFGEVRGDRSSDGDTDAADRGVGVAGGRAREAMDDLEPRCKQKKHDWLTAPKTLRRRNRCWIPT</sequence>
<accession>A0ACC0IMP1</accession>
<evidence type="ECO:0000313" key="2">
    <source>
        <dbReference type="Proteomes" id="UP001060215"/>
    </source>
</evidence>
<organism evidence="1 2">
    <name type="scientific">Camellia lanceoleosa</name>
    <dbReference type="NCBI Taxonomy" id="1840588"/>
    <lineage>
        <taxon>Eukaryota</taxon>
        <taxon>Viridiplantae</taxon>
        <taxon>Streptophyta</taxon>
        <taxon>Embryophyta</taxon>
        <taxon>Tracheophyta</taxon>
        <taxon>Spermatophyta</taxon>
        <taxon>Magnoliopsida</taxon>
        <taxon>eudicotyledons</taxon>
        <taxon>Gunneridae</taxon>
        <taxon>Pentapetalae</taxon>
        <taxon>asterids</taxon>
        <taxon>Ericales</taxon>
        <taxon>Theaceae</taxon>
        <taxon>Camellia</taxon>
    </lineage>
</organism>
<proteinExistence type="predicted"/>
<comment type="caution">
    <text evidence="1">The sequence shown here is derived from an EMBL/GenBank/DDBJ whole genome shotgun (WGS) entry which is preliminary data.</text>
</comment>
<dbReference type="Proteomes" id="UP001060215">
    <property type="component" value="Chromosome 3"/>
</dbReference>
<evidence type="ECO:0000313" key="1">
    <source>
        <dbReference type="EMBL" id="KAI8026172.1"/>
    </source>
</evidence>
<dbReference type="EMBL" id="CM045760">
    <property type="protein sequence ID" value="KAI8026172.1"/>
    <property type="molecule type" value="Genomic_DNA"/>
</dbReference>
<gene>
    <name evidence="1" type="ORF">LOK49_LG02G01855</name>
</gene>
<name>A0ACC0IMP1_9ERIC</name>
<keyword evidence="2" id="KW-1185">Reference proteome</keyword>
<protein>
    <submittedName>
        <fullName evidence="1">Uncharacterized protein</fullName>
    </submittedName>
</protein>
<reference evidence="1 2" key="1">
    <citation type="journal article" date="2022" name="Plant J.">
        <title>Chromosome-level genome of Camellia lanceoleosa provides a valuable resource for understanding genome evolution and self-incompatibility.</title>
        <authorList>
            <person name="Gong W."/>
            <person name="Xiao S."/>
            <person name="Wang L."/>
            <person name="Liao Z."/>
            <person name="Chang Y."/>
            <person name="Mo W."/>
            <person name="Hu G."/>
            <person name="Li W."/>
            <person name="Zhao G."/>
            <person name="Zhu H."/>
            <person name="Hu X."/>
            <person name="Ji K."/>
            <person name="Xiang X."/>
            <person name="Song Q."/>
            <person name="Yuan D."/>
            <person name="Jin S."/>
            <person name="Zhang L."/>
        </authorList>
    </citation>
    <scope>NUCLEOTIDE SEQUENCE [LARGE SCALE GENOMIC DNA]</scope>
    <source>
        <strain evidence="1">SQ_2022a</strain>
    </source>
</reference>